<dbReference type="PANTHER" id="PTHR33337">
    <property type="entry name" value="GFA DOMAIN-CONTAINING PROTEIN"/>
    <property type="match status" value="1"/>
</dbReference>
<evidence type="ECO:0000256" key="4">
    <source>
        <dbReference type="ARBA" id="ARBA00023239"/>
    </source>
</evidence>
<dbReference type="SUPFAM" id="SSF51316">
    <property type="entry name" value="Mss4-like"/>
    <property type="match status" value="1"/>
</dbReference>
<name>A0ABT3Z6B7_9HYPH</name>
<protein>
    <submittedName>
        <fullName evidence="6">GFA family protein</fullName>
    </submittedName>
</protein>
<evidence type="ECO:0000259" key="5">
    <source>
        <dbReference type="PROSITE" id="PS51891"/>
    </source>
</evidence>
<feature type="domain" description="CENP-V/GFA" evidence="5">
    <location>
        <begin position="7"/>
        <end position="130"/>
    </location>
</feature>
<dbReference type="Pfam" id="PF04828">
    <property type="entry name" value="GFA"/>
    <property type="match status" value="1"/>
</dbReference>
<keyword evidence="3" id="KW-0862">Zinc</keyword>
<comment type="similarity">
    <text evidence="1">Belongs to the Gfa family.</text>
</comment>
<accession>A0ABT3Z6B7</accession>
<dbReference type="Proteomes" id="UP001073227">
    <property type="component" value="Unassembled WGS sequence"/>
</dbReference>
<evidence type="ECO:0000256" key="3">
    <source>
        <dbReference type="ARBA" id="ARBA00022833"/>
    </source>
</evidence>
<evidence type="ECO:0000256" key="2">
    <source>
        <dbReference type="ARBA" id="ARBA00022723"/>
    </source>
</evidence>
<keyword evidence="4" id="KW-0456">Lyase</keyword>
<comment type="caution">
    <text evidence="6">The sequence shown here is derived from an EMBL/GenBank/DDBJ whole genome shotgun (WGS) entry which is preliminary data.</text>
</comment>
<keyword evidence="2" id="KW-0479">Metal-binding</keyword>
<dbReference type="PANTHER" id="PTHR33337:SF40">
    <property type="entry name" value="CENP-V_GFA DOMAIN-CONTAINING PROTEIN-RELATED"/>
    <property type="match status" value="1"/>
</dbReference>
<evidence type="ECO:0000313" key="7">
    <source>
        <dbReference type="Proteomes" id="UP001073227"/>
    </source>
</evidence>
<dbReference type="RefSeq" id="WP_267652910.1">
    <property type="nucleotide sequence ID" value="NZ_JAOVZR010000001.1"/>
</dbReference>
<gene>
    <name evidence="6" type="ORF">OEG84_06180</name>
</gene>
<dbReference type="InterPro" id="IPR006913">
    <property type="entry name" value="CENP-V/GFA"/>
</dbReference>
<keyword evidence="7" id="KW-1185">Reference proteome</keyword>
<dbReference type="PROSITE" id="PS51891">
    <property type="entry name" value="CENP_V_GFA"/>
    <property type="match status" value="1"/>
</dbReference>
<organism evidence="6 7">
    <name type="scientific">Hoeflea algicola</name>
    <dbReference type="NCBI Taxonomy" id="2983763"/>
    <lineage>
        <taxon>Bacteria</taxon>
        <taxon>Pseudomonadati</taxon>
        <taxon>Pseudomonadota</taxon>
        <taxon>Alphaproteobacteria</taxon>
        <taxon>Hyphomicrobiales</taxon>
        <taxon>Rhizobiaceae</taxon>
        <taxon>Hoeflea</taxon>
    </lineage>
</organism>
<dbReference type="Gene3D" id="3.90.1590.10">
    <property type="entry name" value="glutathione-dependent formaldehyde- activating enzyme (gfa)"/>
    <property type="match status" value="1"/>
</dbReference>
<dbReference type="EMBL" id="JAOVZR010000001">
    <property type="protein sequence ID" value="MCY0147307.1"/>
    <property type="molecule type" value="Genomic_DNA"/>
</dbReference>
<evidence type="ECO:0000313" key="6">
    <source>
        <dbReference type="EMBL" id="MCY0147307.1"/>
    </source>
</evidence>
<sequence length="140" mass="15201">MSDDQARTGRCNCGAVTFRTTGPLREVVACHCSQCRRQSGLYFAATNVPDDNIEITGEANITWYQASDVAKRGFCTTCGSALFWKHQADKHISVLAGAFDQPTGLAITKHIFCADKGDFYEITDGLPQYEKGSAGILVAE</sequence>
<dbReference type="InterPro" id="IPR011057">
    <property type="entry name" value="Mss4-like_sf"/>
</dbReference>
<proteinExistence type="inferred from homology"/>
<reference evidence="6" key="1">
    <citation type="submission" date="2022-10" db="EMBL/GenBank/DDBJ databases">
        <title>Hoeflea sp. G2-23, isolated from marine algae.</title>
        <authorList>
            <person name="Kristyanto S."/>
            <person name="Kim J.M."/>
            <person name="Jeon C.O."/>
        </authorList>
    </citation>
    <scope>NUCLEOTIDE SEQUENCE</scope>
    <source>
        <strain evidence="6">G2-23</strain>
    </source>
</reference>
<evidence type="ECO:0000256" key="1">
    <source>
        <dbReference type="ARBA" id="ARBA00005495"/>
    </source>
</evidence>